<reference evidence="4 5" key="1">
    <citation type="submission" date="2017-01" db="EMBL/GenBank/DDBJ databases">
        <title>Novel large sulfur bacteria in the metagenomes of groundwater-fed chemosynthetic microbial mats in the Lake Huron basin.</title>
        <authorList>
            <person name="Sharrar A.M."/>
            <person name="Flood B.E."/>
            <person name="Bailey J.V."/>
            <person name="Jones D.S."/>
            <person name="Biddanda B."/>
            <person name="Ruberg S.A."/>
            <person name="Marcus D.N."/>
            <person name="Dick G.J."/>
        </authorList>
    </citation>
    <scope>NUCLEOTIDE SEQUENCE [LARGE SCALE GENOMIC DNA]</scope>
    <source>
        <strain evidence="4">A8</strain>
    </source>
</reference>
<evidence type="ECO:0000313" key="5">
    <source>
        <dbReference type="Proteomes" id="UP000192491"/>
    </source>
</evidence>
<protein>
    <recommendedName>
        <fullName evidence="2">Putative gamma-glutamylcyclotransferase</fullName>
    </recommendedName>
</protein>
<dbReference type="GO" id="GO:0016740">
    <property type="term" value="F:transferase activity"/>
    <property type="evidence" value="ECO:0007669"/>
    <property type="project" value="UniProtKB-KW"/>
</dbReference>
<dbReference type="CDD" id="cd06661">
    <property type="entry name" value="GGCT_like"/>
    <property type="match status" value="1"/>
</dbReference>
<evidence type="ECO:0000259" key="3">
    <source>
        <dbReference type="Pfam" id="PF06094"/>
    </source>
</evidence>
<dbReference type="Pfam" id="PF06094">
    <property type="entry name" value="GGACT"/>
    <property type="match status" value="1"/>
</dbReference>
<dbReference type="InterPro" id="IPR009288">
    <property type="entry name" value="AIG2-like_dom"/>
</dbReference>
<gene>
    <name evidence="4" type="ORF">BWK73_21460</name>
</gene>
<name>A0A1Y1QP03_9GAMM</name>
<dbReference type="InterPro" id="IPR013024">
    <property type="entry name" value="GGCT-like"/>
</dbReference>
<dbReference type="Proteomes" id="UP000192491">
    <property type="component" value="Unassembled WGS sequence"/>
</dbReference>
<keyword evidence="1" id="KW-0808">Transferase</keyword>
<comment type="caution">
    <text evidence="4">The sequence shown here is derived from an EMBL/GenBank/DDBJ whole genome shotgun (WGS) entry which is preliminary data.</text>
</comment>
<dbReference type="InterPro" id="IPR045038">
    <property type="entry name" value="AIG2-like"/>
</dbReference>
<evidence type="ECO:0000313" key="4">
    <source>
        <dbReference type="EMBL" id="OQX09964.1"/>
    </source>
</evidence>
<feature type="domain" description="Gamma-glutamylcyclotransferase AIG2-like" evidence="3">
    <location>
        <begin position="4"/>
        <end position="110"/>
    </location>
</feature>
<dbReference type="AlphaFoldDB" id="A0A1Y1QP03"/>
<accession>A0A1Y1QP03</accession>
<evidence type="ECO:0000256" key="1">
    <source>
        <dbReference type="ARBA" id="ARBA00022679"/>
    </source>
</evidence>
<dbReference type="PANTHER" id="PTHR31544:SF2">
    <property type="entry name" value="AIG2-LIKE PROTEIN D"/>
    <property type="match status" value="1"/>
</dbReference>
<sequence length="135" mass="15653">MQHIFTYGSLMFDPMWSRVVTHTYTSSRARLPGYLRCCVINETYPIAIPACDAYIDGILYWNVNAQDVTRLDTFEGDYYHRIPVNIELASGAVAAWVYALNPVYQHVVDYRPWDVEQFSQTGMTQFLQCYQGFLT</sequence>
<dbReference type="EMBL" id="MTEJ01000127">
    <property type="protein sequence ID" value="OQX09964.1"/>
    <property type="molecule type" value="Genomic_DNA"/>
</dbReference>
<organism evidence="4 5">
    <name type="scientific">Thiothrix lacustris</name>
    <dbReference type="NCBI Taxonomy" id="525917"/>
    <lineage>
        <taxon>Bacteria</taxon>
        <taxon>Pseudomonadati</taxon>
        <taxon>Pseudomonadota</taxon>
        <taxon>Gammaproteobacteria</taxon>
        <taxon>Thiotrichales</taxon>
        <taxon>Thiotrichaceae</taxon>
        <taxon>Thiothrix</taxon>
    </lineage>
</organism>
<dbReference type="Gene3D" id="3.10.490.10">
    <property type="entry name" value="Gamma-glutamyl cyclotransferase-like"/>
    <property type="match status" value="1"/>
</dbReference>
<dbReference type="SUPFAM" id="SSF110857">
    <property type="entry name" value="Gamma-glutamyl cyclotransferase-like"/>
    <property type="match status" value="1"/>
</dbReference>
<evidence type="ECO:0000256" key="2">
    <source>
        <dbReference type="ARBA" id="ARBA00030602"/>
    </source>
</evidence>
<dbReference type="InterPro" id="IPR036568">
    <property type="entry name" value="GGCT-like_sf"/>
</dbReference>
<dbReference type="PANTHER" id="PTHR31544">
    <property type="entry name" value="AIG2-LIKE PROTEIN D"/>
    <property type="match status" value="1"/>
</dbReference>
<proteinExistence type="predicted"/>